<feature type="domain" description="Retroviral nucleocapsid Gag protein p24 C-terminal" evidence="3">
    <location>
        <begin position="253"/>
        <end position="324"/>
    </location>
</feature>
<sequence length="358" mass="39638">MRKNRPLHLSALQAKLRRRRHCLLSLARHQETLKRAVSKSQTNFEQTSSDNDALPFPPPLERRFTFKNPPVLPTAPPCTPPAPYVDSRQYSVVHNCLREGLNSGDPDVFPCAFPVMVNRGRRELPFWVFKELKKSIRENAGQSPFTVGMTEALGAGYSMLPCDWLLLAKTLLSHAEYTLFRSEYNEISVSQSMDNLSLNPLSQSVPTCYGVGVGQYATPQAQGEANGMFHRQCSEVALAAWKAIPPSGADRATNSFVNVRQGPNEPYIEFIDRLQQAIERQIAHPEAAQIILLKIAFENANADCQSAMSHLKGRIHTLGDMLRACQEVGTQSCGQSNGGRVFAAAQRCFLIMPGLSVA</sequence>
<dbReference type="PANTHER" id="PTHR40389:SF4">
    <property type="match status" value="1"/>
</dbReference>
<proteinExistence type="predicted"/>
<evidence type="ECO:0000256" key="1">
    <source>
        <dbReference type="ARBA" id="ARBA00022581"/>
    </source>
</evidence>
<dbReference type="InterPro" id="IPR008919">
    <property type="entry name" value="Retrov_capsid_N"/>
</dbReference>
<dbReference type="Gene3D" id="1.10.375.10">
    <property type="entry name" value="Human Immunodeficiency Virus Type 1 Capsid Protein"/>
    <property type="match status" value="1"/>
</dbReference>
<dbReference type="SUPFAM" id="SSF47943">
    <property type="entry name" value="Retrovirus capsid protein, N-terminal core domain"/>
    <property type="match status" value="1"/>
</dbReference>
<dbReference type="Pfam" id="PF19317">
    <property type="entry name" value="Gag_p24_C"/>
    <property type="match status" value="1"/>
</dbReference>
<reference evidence="4" key="1">
    <citation type="submission" date="2023-03" db="UniProtKB">
        <authorList>
            <consortium name="Ensembl"/>
        </authorList>
    </citation>
    <scope>IDENTIFICATION</scope>
</reference>
<protein>
    <recommendedName>
        <fullName evidence="3">Retroviral nucleocapsid Gag protein p24 C-terminal domain-containing protein</fullName>
    </recommendedName>
</protein>
<dbReference type="OMA" id="HEWEIAC"/>
<dbReference type="Ensembl" id="ENSEAST00005033117.1">
    <property type="protein sequence ID" value="ENSEASP00005030461.1"/>
    <property type="gene ID" value="ENSEASG00005020745.1"/>
</dbReference>
<dbReference type="InterPro" id="IPR008916">
    <property type="entry name" value="Retrov_capsid_C"/>
</dbReference>
<keyword evidence="1" id="KW-0945">Host-virus interaction</keyword>
<dbReference type="SUPFAM" id="SSF47353">
    <property type="entry name" value="Retrovirus capsid dimerization domain-like"/>
    <property type="match status" value="1"/>
</dbReference>
<evidence type="ECO:0000313" key="4">
    <source>
        <dbReference type="Ensembl" id="ENSEASP00005030461.1"/>
    </source>
</evidence>
<name>A0A8C4N022_EQUAS</name>
<organism evidence="4">
    <name type="scientific">Equus asinus asinus</name>
    <dbReference type="NCBI Taxonomy" id="83772"/>
    <lineage>
        <taxon>Eukaryota</taxon>
        <taxon>Metazoa</taxon>
        <taxon>Chordata</taxon>
        <taxon>Craniata</taxon>
        <taxon>Vertebrata</taxon>
        <taxon>Euteleostomi</taxon>
        <taxon>Mammalia</taxon>
        <taxon>Eutheria</taxon>
        <taxon>Laurasiatheria</taxon>
        <taxon>Perissodactyla</taxon>
        <taxon>Equidae</taxon>
        <taxon>Equus</taxon>
    </lineage>
</organism>
<dbReference type="InterPro" id="IPR045345">
    <property type="entry name" value="Gag_p24_C"/>
</dbReference>
<dbReference type="GO" id="GO:0016032">
    <property type="term" value="P:viral process"/>
    <property type="evidence" value="ECO:0007669"/>
    <property type="project" value="InterPro"/>
</dbReference>
<accession>A0A8C4N022</accession>
<evidence type="ECO:0000256" key="2">
    <source>
        <dbReference type="SAM" id="MobiDB-lite"/>
    </source>
</evidence>
<feature type="compositionally biased region" description="Polar residues" evidence="2">
    <location>
        <begin position="38"/>
        <end position="51"/>
    </location>
</feature>
<feature type="region of interest" description="Disordered" evidence="2">
    <location>
        <begin position="37"/>
        <end position="56"/>
    </location>
</feature>
<dbReference type="PANTHER" id="PTHR40389">
    <property type="entry name" value="ENDOGENOUS RETROVIRUS GROUP K MEMBER 24 GAG POLYPROTEIN-RELATED"/>
    <property type="match status" value="1"/>
</dbReference>
<dbReference type="Pfam" id="PF00607">
    <property type="entry name" value="Gag_p24"/>
    <property type="match status" value="1"/>
</dbReference>
<dbReference type="Gene3D" id="1.10.1200.30">
    <property type="match status" value="1"/>
</dbReference>
<dbReference type="InterPro" id="IPR050195">
    <property type="entry name" value="Primate_lentivir_Gag_pol-like"/>
</dbReference>
<dbReference type="AlphaFoldDB" id="A0A8C4N022"/>
<evidence type="ECO:0000259" key="3">
    <source>
        <dbReference type="Pfam" id="PF19317"/>
    </source>
</evidence>